<keyword evidence="2" id="KW-0408">Iron</keyword>
<dbReference type="InterPro" id="IPR017896">
    <property type="entry name" value="4Fe4S_Fe-S-bd"/>
</dbReference>
<dbReference type="InterPro" id="IPR009051">
    <property type="entry name" value="Helical_ferredxn"/>
</dbReference>
<dbReference type="Pfam" id="PF13183">
    <property type="entry name" value="Fer4_8"/>
    <property type="match status" value="1"/>
</dbReference>
<dbReference type="Gene3D" id="1.10.1060.10">
    <property type="entry name" value="Alpha-helical ferredoxin"/>
    <property type="match status" value="1"/>
</dbReference>
<accession>A0A523UXU1</accession>
<dbReference type="PROSITE" id="PS51379">
    <property type="entry name" value="4FE4S_FER_2"/>
    <property type="match status" value="1"/>
</dbReference>
<evidence type="ECO:0000313" key="6">
    <source>
        <dbReference type="Proteomes" id="UP000315525"/>
    </source>
</evidence>
<proteinExistence type="predicted"/>
<evidence type="ECO:0000259" key="4">
    <source>
        <dbReference type="PROSITE" id="PS51379"/>
    </source>
</evidence>
<evidence type="ECO:0000256" key="2">
    <source>
        <dbReference type="ARBA" id="ARBA00023004"/>
    </source>
</evidence>
<feature type="domain" description="4Fe-4S ferredoxin-type" evidence="4">
    <location>
        <begin position="316"/>
        <end position="345"/>
    </location>
</feature>
<dbReference type="EMBL" id="SOJN01000023">
    <property type="protein sequence ID" value="TET47336.1"/>
    <property type="molecule type" value="Genomic_DNA"/>
</dbReference>
<reference evidence="5 6" key="1">
    <citation type="submission" date="2019-03" db="EMBL/GenBank/DDBJ databases">
        <title>Metabolic potential of uncultured bacteria and archaea associated with petroleum seepage in deep-sea sediments.</title>
        <authorList>
            <person name="Dong X."/>
            <person name="Hubert C."/>
        </authorList>
    </citation>
    <scope>NUCLEOTIDE SEQUENCE [LARGE SCALE GENOMIC DNA]</scope>
    <source>
        <strain evidence="5">E44_bin18</strain>
    </source>
</reference>
<keyword evidence="1" id="KW-0479">Metal-binding</keyword>
<dbReference type="PROSITE" id="PS00198">
    <property type="entry name" value="4FE4S_FER_1"/>
    <property type="match status" value="2"/>
</dbReference>
<organism evidence="5 6">
    <name type="scientific">candidate division TA06 bacterium</name>
    <dbReference type="NCBI Taxonomy" id="2250710"/>
    <lineage>
        <taxon>Bacteria</taxon>
        <taxon>Bacteria division TA06</taxon>
    </lineage>
</organism>
<dbReference type="InterPro" id="IPR017900">
    <property type="entry name" value="4Fe4S_Fe_S_CS"/>
</dbReference>
<dbReference type="GO" id="GO:0051536">
    <property type="term" value="F:iron-sulfur cluster binding"/>
    <property type="evidence" value="ECO:0007669"/>
    <property type="project" value="UniProtKB-KW"/>
</dbReference>
<dbReference type="Proteomes" id="UP000315525">
    <property type="component" value="Unassembled WGS sequence"/>
</dbReference>
<keyword evidence="3" id="KW-0411">Iron-sulfur</keyword>
<dbReference type="AlphaFoldDB" id="A0A523UXU1"/>
<evidence type="ECO:0000256" key="3">
    <source>
        <dbReference type="ARBA" id="ARBA00023014"/>
    </source>
</evidence>
<name>A0A523UXU1_UNCT6</name>
<sequence>MGKFFKLKIENENVSGAINRLLKSLLEKGMVKSILAPKVSANGTSVLYALVSAPSETESIDILAPVMPLNAASLLSDVTRLARPLPEGEDAETEPVPIAAVLRPCEWRASVELTKLKQINLNGTIIFTSDCYGALPAKTYTDERRQGVESKQAYDKVRSGDFDEEMRSACLVCEHPTVSSSDVIICFMGSDLSGELVLEANTEKGEKILGELGLESVSSFEAHEKTVVEVTEKREEAKKKMFQDVAENVAGLDNLLSLLANCVNCHNCMRACPICYCKECFFDSATFEAEPGKYLSRAQKKGALRMPSDTLLFHLGRLNHMSSSCVGCGSCEEACPNGVELLKVFKTVGNEVQKVFEYVPGRAFDEELPLATFREDELEPR</sequence>
<evidence type="ECO:0000256" key="1">
    <source>
        <dbReference type="ARBA" id="ARBA00022723"/>
    </source>
</evidence>
<dbReference type="SUPFAM" id="SSF46548">
    <property type="entry name" value="alpha-helical ferredoxin"/>
    <property type="match status" value="1"/>
</dbReference>
<protein>
    <recommendedName>
        <fullName evidence="4">4Fe-4S ferredoxin-type domain-containing protein</fullName>
    </recommendedName>
</protein>
<gene>
    <name evidence="5" type="ORF">E3J62_01765</name>
</gene>
<dbReference type="GO" id="GO:0046872">
    <property type="term" value="F:metal ion binding"/>
    <property type="evidence" value="ECO:0007669"/>
    <property type="project" value="UniProtKB-KW"/>
</dbReference>
<comment type="caution">
    <text evidence="5">The sequence shown here is derived from an EMBL/GenBank/DDBJ whole genome shotgun (WGS) entry which is preliminary data.</text>
</comment>
<evidence type="ECO:0000313" key="5">
    <source>
        <dbReference type="EMBL" id="TET47336.1"/>
    </source>
</evidence>